<dbReference type="AlphaFoldDB" id="A0A517NDH4"/>
<evidence type="ECO:0000313" key="2">
    <source>
        <dbReference type="EMBL" id="QDT05179.1"/>
    </source>
</evidence>
<accession>A0A517NDH4</accession>
<sequence length="85" mass="9542">MIPSGNSYCVASRIRDRFDLAQFVELIKVAVRATRPHPSTTGDTTGRNLEKVNRISRPTDPNHCPLVTDLVRVLSPQNLCRSIRL</sequence>
<reference evidence="2 3" key="1">
    <citation type="submission" date="2019-02" db="EMBL/GenBank/DDBJ databases">
        <title>Deep-cultivation of Planctomycetes and their phenomic and genomic characterization uncovers novel biology.</title>
        <authorList>
            <person name="Wiegand S."/>
            <person name="Jogler M."/>
            <person name="Boedeker C."/>
            <person name="Pinto D."/>
            <person name="Vollmers J."/>
            <person name="Rivas-Marin E."/>
            <person name="Kohn T."/>
            <person name="Peeters S.H."/>
            <person name="Heuer A."/>
            <person name="Rast P."/>
            <person name="Oberbeckmann S."/>
            <person name="Bunk B."/>
            <person name="Jeske O."/>
            <person name="Meyerdierks A."/>
            <person name="Storesund J.E."/>
            <person name="Kallscheuer N."/>
            <person name="Luecker S."/>
            <person name="Lage O.M."/>
            <person name="Pohl T."/>
            <person name="Merkel B.J."/>
            <person name="Hornburger P."/>
            <person name="Mueller R.-W."/>
            <person name="Bruemmer F."/>
            <person name="Labrenz M."/>
            <person name="Spormann A.M."/>
            <person name="Op den Camp H."/>
            <person name="Overmann J."/>
            <person name="Amann R."/>
            <person name="Jetten M.S.M."/>
            <person name="Mascher T."/>
            <person name="Medema M.H."/>
            <person name="Devos D.P."/>
            <person name="Kaster A.-K."/>
            <person name="Ovreas L."/>
            <person name="Rohde M."/>
            <person name="Galperin M.Y."/>
            <person name="Jogler C."/>
        </authorList>
    </citation>
    <scope>NUCLEOTIDE SEQUENCE [LARGE SCALE GENOMIC DNA]</scope>
    <source>
        <strain evidence="2 3">K22_7</strain>
    </source>
</reference>
<feature type="compositionally biased region" description="Polar residues" evidence="1">
    <location>
        <begin position="37"/>
        <end position="47"/>
    </location>
</feature>
<dbReference type="EMBL" id="CP036525">
    <property type="protein sequence ID" value="QDT05179.1"/>
    <property type="molecule type" value="Genomic_DNA"/>
</dbReference>
<gene>
    <name evidence="2" type="ORF">K227x_35780</name>
</gene>
<keyword evidence="3" id="KW-1185">Reference proteome</keyword>
<protein>
    <submittedName>
        <fullName evidence="2">Uncharacterized protein</fullName>
    </submittedName>
</protein>
<proteinExistence type="predicted"/>
<organism evidence="2 3">
    <name type="scientific">Rubripirellula lacrimiformis</name>
    <dbReference type="NCBI Taxonomy" id="1930273"/>
    <lineage>
        <taxon>Bacteria</taxon>
        <taxon>Pseudomonadati</taxon>
        <taxon>Planctomycetota</taxon>
        <taxon>Planctomycetia</taxon>
        <taxon>Pirellulales</taxon>
        <taxon>Pirellulaceae</taxon>
        <taxon>Rubripirellula</taxon>
    </lineage>
</organism>
<name>A0A517NDH4_9BACT</name>
<evidence type="ECO:0000313" key="3">
    <source>
        <dbReference type="Proteomes" id="UP000318538"/>
    </source>
</evidence>
<evidence type="ECO:0000256" key="1">
    <source>
        <dbReference type="SAM" id="MobiDB-lite"/>
    </source>
</evidence>
<dbReference type="KEGG" id="rlc:K227x_35780"/>
<dbReference type="Proteomes" id="UP000318538">
    <property type="component" value="Chromosome"/>
</dbReference>
<feature type="region of interest" description="Disordered" evidence="1">
    <location>
        <begin position="35"/>
        <end position="60"/>
    </location>
</feature>